<gene>
    <name evidence="8" type="ORF">IAD50_04390</name>
</gene>
<dbReference type="Proteomes" id="UP000824089">
    <property type="component" value="Unassembled WGS sequence"/>
</dbReference>
<dbReference type="GO" id="GO:0006352">
    <property type="term" value="P:DNA-templated transcription initiation"/>
    <property type="evidence" value="ECO:0007669"/>
    <property type="project" value="InterPro"/>
</dbReference>
<organism evidence="8 9">
    <name type="scientific">Candidatus Egerieisoma faecipullorum</name>
    <dbReference type="NCBI Taxonomy" id="2840963"/>
    <lineage>
        <taxon>Bacteria</taxon>
        <taxon>Bacillati</taxon>
        <taxon>Bacillota</taxon>
        <taxon>Clostridia</taxon>
        <taxon>Eubacteriales</taxon>
        <taxon>Clostridiaceae</taxon>
        <taxon>Clostridiaceae incertae sedis</taxon>
        <taxon>Candidatus Egerieisoma</taxon>
    </lineage>
</organism>
<keyword evidence="5" id="KW-0238">DNA-binding</keyword>
<dbReference type="InterPro" id="IPR007630">
    <property type="entry name" value="RNA_pol_sigma70_r4"/>
</dbReference>
<comment type="caution">
    <text evidence="8">The sequence shown here is derived from an EMBL/GenBank/DDBJ whole genome shotgun (WGS) entry which is preliminary data.</text>
</comment>
<feature type="domain" description="HTH cro/C1-type" evidence="7">
    <location>
        <begin position="132"/>
        <end position="153"/>
    </location>
</feature>
<dbReference type="NCBIfam" id="TIGR02937">
    <property type="entry name" value="sigma70-ECF"/>
    <property type="match status" value="1"/>
</dbReference>
<dbReference type="InterPro" id="IPR013325">
    <property type="entry name" value="RNA_pol_sigma_r2"/>
</dbReference>
<dbReference type="Gene3D" id="1.10.1740.10">
    <property type="match status" value="1"/>
</dbReference>
<dbReference type="PANTHER" id="PTHR30376:SF3">
    <property type="entry name" value="RNA POLYMERASE SIGMA FACTOR RPOH"/>
    <property type="match status" value="1"/>
</dbReference>
<dbReference type="Pfam" id="PF04545">
    <property type="entry name" value="Sigma70_r4"/>
    <property type="match status" value="1"/>
</dbReference>
<dbReference type="PROSITE" id="PS00715">
    <property type="entry name" value="SIGMA70_1"/>
    <property type="match status" value="1"/>
</dbReference>
<dbReference type="GO" id="GO:0016987">
    <property type="term" value="F:sigma factor activity"/>
    <property type="evidence" value="ECO:0007669"/>
    <property type="project" value="UniProtKB-KW"/>
</dbReference>
<dbReference type="PANTHER" id="PTHR30376">
    <property type="entry name" value="SIGMA FACTOR RPOH HEAT SHOCK RELATED"/>
    <property type="match status" value="1"/>
</dbReference>
<dbReference type="InterPro" id="IPR007627">
    <property type="entry name" value="RNA_pol_sigma70_r2"/>
</dbReference>
<dbReference type="EMBL" id="DVMM01000087">
    <property type="protein sequence ID" value="HIU29520.1"/>
    <property type="molecule type" value="Genomic_DNA"/>
</dbReference>
<evidence type="ECO:0000256" key="3">
    <source>
        <dbReference type="ARBA" id="ARBA00023015"/>
    </source>
</evidence>
<dbReference type="InterPro" id="IPR014284">
    <property type="entry name" value="RNA_pol_sigma-70_dom"/>
</dbReference>
<dbReference type="InterPro" id="IPR036388">
    <property type="entry name" value="WH-like_DNA-bd_sf"/>
</dbReference>
<keyword evidence="6" id="KW-0804">Transcription</keyword>
<evidence type="ECO:0000313" key="9">
    <source>
        <dbReference type="Proteomes" id="UP000824089"/>
    </source>
</evidence>
<dbReference type="Gene3D" id="1.10.10.10">
    <property type="entry name" value="Winged helix-like DNA-binding domain superfamily/Winged helix DNA-binding domain"/>
    <property type="match status" value="1"/>
</dbReference>
<proteinExistence type="inferred from homology"/>
<evidence type="ECO:0000256" key="2">
    <source>
        <dbReference type="ARBA" id="ARBA00022969"/>
    </source>
</evidence>
<dbReference type="GO" id="GO:0030435">
    <property type="term" value="P:sporulation resulting in formation of a cellular spore"/>
    <property type="evidence" value="ECO:0007669"/>
    <property type="project" value="UniProtKB-KW"/>
</dbReference>
<keyword evidence="2" id="KW-0749">Sporulation</keyword>
<dbReference type="PROSITE" id="PS50943">
    <property type="entry name" value="HTH_CROC1"/>
    <property type="match status" value="1"/>
</dbReference>
<sequence length="165" mass="18522">ASASIPADDLISVGTIGLIKAISTFRAEKGNRLGTYAVRCIENEMLMYMRSSKKYGNEISINDPVGTDKEGNEIVIMDLLCDDDLSMIEEIDTRLQAARLYTVMSRVLTPREIEILALRYGLSVPGTTRAELTQREVGKILNCSRSYISRLEKRAIEKLRNTMEE</sequence>
<evidence type="ECO:0000259" key="7">
    <source>
        <dbReference type="PROSITE" id="PS50943"/>
    </source>
</evidence>
<name>A0A9D1I9N2_9CLOT</name>
<dbReference type="PRINTS" id="PR00046">
    <property type="entry name" value="SIGMA70FCT"/>
</dbReference>
<dbReference type="InterPro" id="IPR001387">
    <property type="entry name" value="Cro/C1-type_HTH"/>
</dbReference>
<dbReference type="InterPro" id="IPR000943">
    <property type="entry name" value="RNA_pol_sigma70"/>
</dbReference>
<evidence type="ECO:0000256" key="6">
    <source>
        <dbReference type="ARBA" id="ARBA00023163"/>
    </source>
</evidence>
<feature type="non-terminal residue" evidence="8">
    <location>
        <position position="1"/>
    </location>
</feature>
<evidence type="ECO:0000256" key="4">
    <source>
        <dbReference type="ARBA" id="ARBA00023082"/>
    </source>
</evidence>
<accession>A0A9D1I9N2</accession>
<dbReference type="SUPFAM" id="SSF88946">
    <property type="entry name" value="Sigma2 domain of RNA polymerase sigma factors"/>
    <property type="match status" value="1"/>
</dbReference>
<evidence type="ECO:0000313" key="8">
    <source>
        <dbReference type="EMBL" id="HIU29520.1"/>
    </source>
</evidence>
<dbReference type="InterPro" id="IPR013324">
    <property type="entry name" value="RNA_pol_sigma_r3/r4-like"/>
</dbReference>
<dbReference type="GO" id="GO:0003677">
    <property type="term" value="F:DNA binding"/>
    <property type="evidence" value="ECO:0007669"/>
    <property type="project" value="UniProtKB-KW"/>
</dbReference>
<dbReference type="SUPFAM" id="SSF88659">
    <property type="entry name" value="Sigma3 and sigma4 domains of RNA polymerase sigma factors"/>
    <property type="match status" value="1"/>
</dbReference>
<evidence type="ECO:0000256" key="5">
    <source>
        <dbReference type="ARBA" id="ARBA00023125"/>
    </source>
</evidence>
<keyword evidence="4" id="KW-0731">Sigma factor</keyword>
<dbReference type="AlphaFoldDB" id="A0A9D1I9N2"/>
<dbReference type="CDD" id="cd06171">
    <property type="entry name" value="Sigma70_r4"/>
    <property type="match status" value="1"/>
</dbReference>
<keyword evidence="3" id="KW-0805">Transcription regulation</keyword>
<protein>
    <submittedName>
        <fullName evidence="8">Sigma-70 family RNA polymerase sigma factor</fullName>
    </submittedName>
</protein>
<comment type="similarity">
    <text evidence="1">Belongs to the sigma-70 factor family.</text>
</comment>
<dbReference type="Pfam" id="PF04542">
    <property type="entry name" value="Sigma70_r2"/>
    <property type="match status" value="1"/>
</dbReference>
<dbReference type="InterPro" id="IPR050813">
    <property type="entry name" value="Sigma-70_Factor"/>
</dbReference>
<evidence type="ECO:0000256" key="1">
    <source>
        <dbReference type="ARBA" id="ARBA00007788"/>
    </source>
</evidence>
<reference evidence="8" key="1">
    <citation type="submission" date="2020-10" db="EMBL/GenBank/DDBJ databases">
        <authorList>
            <person name="Gilroy R."/>
        </authorList>
    </citation>
    <scope>NUCLEOTIDE SEQUENCE</scope>
    <source>
        <strain evidence="8">CHK195-4489</strain>
    </source>
</reference>
<reference evidence="8" key="2">
    <citation type="journal article" date="2021" name="PeerJ">
        <title>Extensive microbial diversity within the chicken gut microbiome revealed by metagenomics and culture.</title>
        <authorList>
            <person name="Gilroy R."/>
            <person name="Ravi A."/>
            <person name="Getino M."/>
            <person name="Pursley I."/>
            <person name="Horton D.L."/>
            <person name="Alikhan N.F."/>
            <person name="Baker D."/>
            <person name="Gharbi K."/>
            <person name="Hall N."/>
            <person name="Watson M."/>
            <person name="Adriaenssens E.M."/>
            <person name="Foster-Nyarko E."/>
            <person name="Jarju S."/>
            <person name="Secka A."/>
            <person name="Antonio M."/>
            <person name="Oren A."/>
            <person name="Chaudhuri R.R."/>
            <person name="La Ragione R."/>
            <person name="Hildebrand F."/>
            <person name="Pallen M.J."/>
        </authorList>
    </citation>
    <scope>NUCLEOTIDE SEQUENCE</scope>
    <source>
        <strain evidence="8">CHK195-4489</strain>
    </source>
</reference>